<dbReference type="VEuPathDB" id="FungiDB:ATCC64974_99900"/>
<dbReference type="OMA" id="YYQYQDL"/>
<proteinExistence type="predicted"/>
<name>A0A100IUM2_ASPNG</name>
<dbReference type="AlphaFoldDB" id="A0A100IUM2"/>
<feature type="chain" id="PRO_5007087766" description="Secreted protein" evidence="1">
    <location>
        <begin position="22"/>
        <end position="1002"/>
    </location>
</feature>
<dbReference type="PANTHER" id="PTHR36848">
    <property type="entry name" value="DNA-BINDING PROTEIN (PUTATIVE SECRETED PROTEIN)-RELATED"/>
    <property type="match status" value="1"/>
</dbReference>
<dbReference type="Pfam" id="PF17132">
    <property type="entry name" value="Glyco_hydro_106"/>
    <property type="match status" value="1"/>
</dbReference>
<dbReference type="VEuPathDB" id="FungiDB:M747DRAFT_316391"/>
<dbReference type="PANTHER" id="PTHR36848:SF2">
    <property type="entry name" value="SECRETED PROTEIN"/>
    <property type="match status" value="1"/>
</dbReference>
<protein>
    <recommendedName>
        <fullName evidence="4">Secreted protein</fullName>
    </recommendedName>
</protein>
<organism evidence="2 3">
    <name type="scientific">Aspergillus niger</name>
    <dbReference type="NCBI Taxonomy" id="5061"/>
    <lineage>
        <taxon>Eukaryota</taxon>
        <taxon>Fungi</taxon>
        <taxon>Dikarya</taxon>
        <taxon>Ascomycota</taxon>
        <taxon>Pezizomycotina</taxon>
        <taxon>Eurotiomycetes</taxon>
        <taxon>Eurotiomycetidae</taxon>
        <taxon>Eurotiales</taxon>
        <taxon>Aspergillaceae</taxon>
        <taxon>Aspergillus</taxon>
        <taxon>Aspergillus subgen. Circumdati</taxon>
    </lineage>
</organism>
<dbReference type="VEuPathDB" id="FungiDB:An08g08430"/>
<reference evidence="3" key="1">
    <citation type="journal article" date="2016" name="Genome Announc.">
        <title>Draft genome sequence of Aspergillus niger strain An76.</title>
        <authorList>
            <person name="Gong W."/>
            <person name="Cheng Z."/>
            <person name="Zhang H."/>
            <person name="Liu L."/>
            <person name="Gao P."/>
            <person name="Wang L."/>
        </authorList>
    </citation>
    <scope>NUCLEOTIDE SEQUENCE [LARGE SCALE GENOMIC DNA]</scope>
    <source>
        <strain evidence="3">An76</strain>
    </source>
</reference>
<evidence type="ECO:0000313" key="3">
    <source>
        <dbReference type="Proteomes" id="UP000068243"/>
    </source>
</evidence>
<gene>
    <name evidence="2" type="ORF">ABL_10316</name>
</gene>
<keyword evidence="1" id="KW-0732">Signal</keyword>
<dbReference type="Proteomes" id="UP000068243">
    <property type="component" value="Unassembled WGS sequence"/>
</dbReference>
<accession>A0A100IUM2</accession>
<sequence length="1002" mass="109422">MSMKLLYGALLIAQAAAAAAASSHGTFASPANDVRLKFRYWLPDASVDTDTVMKDIKEAGAIGAGGVELLGLYNYGGSLAPQPDGADWATYGFGTPAFNTIFKASLQSAKDTGMVFDFALGPSQGQGVPAKTTDEGLHWDLAPFNVSVPSNGTYKGQIPGWGTGELVSLVSARVVNTSTIVNPASSLFSTPANNATRLVLATESLVDHTDVVSADGMVSLSFNVSEHYSYRLFAYYQYQDLVKNLDIYDNTTRSIFDNGSYTVDHFSARGAQTTIDFWENYILNDTDLKALLQEVGRYGWEDSIEIKSNISWSPCIPEIFEQINGYRLRKFLPLVMYGNNNPGVQPSYPGTLECVLDHEDQGRGYVNDFRAALEKGYQNYLDTLSTWLEGLGLGLSAQVSYNLPLNMEVSINHVVAPECESLAFNNNIDGYRQFSGAANVAQKNVVSNEMGANLERAFALPLSELLGQINTAFSGGVNQIVLHGQSYTGNYHETTWPGYTSFFMLFAESYYNKQPAWGHGLSDAIDYVSRNQYILQAGQPRTDIALYNGVSMTDPQLETLYPTDDLTKAGYTYNYLSPANFNISQASVSDGLLAPKSPAYKAIVVTSDQNVTLAGVMKLQQYANAGLPVIFSGGFPGYYPNGESTDRTAVYAALKTLNGSQNVHATGSGQTTSKLQQLNLTPRVAVYTNGTWYPVLRTDNSTDYLFIFSRDSDSRGYLTVSSTKTPYLLDSWTGKRRPLLHYERRGNTTEIPLHLAANQTVAFAFSNELWSGIETPDLHAIRVPLNVLGYNYSTSGGLLLHASTDPCNDCIFQLSNGTSYDLSLNSISLTSHLRNWTLIAEHWEAPNNISDAAIQAVKRNTTHHLDTLVSWLDIAGLQNASGLGYYSSLFSWPSSSAYNVDGAYLTFPKIAQGIKVTVNGHDVGPLDFTNPSIDIGPYLISGSNEVTAIVPTLMWNYIRSIYDGIEISGIAPLLSDPLPDRVDNGLIGEVKIIPYVTSRYMI</sequence>
<dbReference type="InterPro" id="IPR008979">
    <property type="entry name" value="Galactose-bd-like_sf"/>
</dbReference>
<evidence type="ECO:0008006" key="4">
    <source>
        <dbReference type="Google" id="ProtNLM"/>
    </source>
</evidence>
<dbReference type="OrthoDB" id="2588159at2759"/>
<dbReference type="EMBL" id="BCMY01000033">
    <property type="protein sequence ID" value="GAQ47655.1"/>
    <property type="molecule type" value="Genomic_DNA"/>
</dbReference>
<comment type="caution">
    <text evidence="2">The sequence shown here is derived from an EMBL/GenBank/DDBJ whole genome shotgun (WGS) entry which is preliminary data.</text>
</comment>
<dbReference type="VEuPathDB" id="FungiDB:ASPNIDRAFT2_38059"/>
<evidence type="ECO:0000313" key="2">
    <source>
        <dbReference type="EMBL" id="GAQ47655.1"/>
    </source>
</evidence>
<dbReference type="SUPFAM" id="SSF49785">
    <property type="entry name" value="Galactose-binding domain-like"/>
    <property type="match status" value="1"/>
</dbReference>
<evidence type="ECO:0000256" key="1">
    <source>
        <dbReference type="SAM" id="SignalP"/>
    </source>
</evidence>
<dbReference type="InterPro" id="IPR053161">
    <property type="entry name" value="Ulvan_degrading_GH"/>
</dbReference>
<feature type="signal peptide" evidence="1">
    <location>
        <begin position="1"/>
        <end position="21"/>
    </location>
</feature>